<protein>
    <submittedName>
        <fullName evidence="2">Uncharacterized protein</fullName>
    </submittedName>
</protein>
<proteinExistence type="predicted"/>
<evidence type="ECO:0000256" key="1">
    <source>
        <dbReference type="SAM" id="MobiDB-lite"/>
    </source>
</evidence>
<feature type="compositionally biased region" description="Basic and acidic residues" evidence="1">
    <location>
        <begin position="140"/>
        <end position="152"/>
    </location>
</feature>
<name>A0A645HAN2_9ZZZZ</name>
<dbReference type="AlphaFoldDB" id="A0A645HAN2"/>
<dbReference type="EMBL" id="VSSQ01088599">
    <property type="protein sequence ID" value="MPN35179.1"/>
    <property type="molecule type" value="Genomic_DNA"/>
</dbReference>
<feature type="region of interest" description="Disordered" evidence="1">
    <location>
        <begin position="45"/>
        <end position="170"/>
    </location>
</feature>
<comment type="caution">
    <text evidence="2">The sequence shown here is derived from an EMBL/GenBank/DDBJ whole genome shotgun (WGS) entry which is preliminary data.</text>
</comment>
<feature type="compositionally biased region" description="Low complexity" evidence="1">
    <location>
        <begin position="74"/>
        <end position="89"/>
    </location>
</feature>
<sequence>MQDFTHVRIALAALGQPDADHQRREFEQDEEDHHVPLVFLAHIGQIGGTDGKGDDADRAVMRRDRRGIGARQPAQALQDGKGDQGQQGADTHDHQRRQQQFGQRLAGQLDAALEADGKQQKDAQGFVEHRRYLEIGTRQPGEHAEQEKEDHGFKRHRTHRKSKRRELSHR</sequence>
<gene>
    <name evidence="2" type="ORF">SDC9_182674</name>
</gene>
<organism evidence="2">
    <name type="scientific">bioreactor metagenome</name>
    <dbReference type="NCBI Taxonomy" id="1076179"/>
    <lineage>
        <taxon>unclassified sequences</taxon>
        <taxon>metagenomes</taxon>
        <taxon>ecological metagenomes</taxon>
    </lineage>
</organism>
<evidence type="ECO:0000313" key="2">
    <source>
        <dbReference type="EMBL" id="MPN35179.1"/>
    </source>
</evidence>
<feature type="compositionally biased region" description="Basic and acidic residues" evidence="1">
    <location>
        <begin position="51"/>
        <end position="62"/>
    </location>
</feature>
<feature type="compositionally biased region" description="Basic and acidic residues" evidence="1">
    <location>
        <begin position="115"/>
        <end position="133"/>
    </location>
</feature>
<accession>A0A645HAN2</accession>
<feature type="compositionally biased region" description="Basic residues" evidence="1">
    <location>
        <begin position="153"/>
        <end position="170"/>
    </location>
</feature>
<reference evidence="2" key="1">
    <citation type="submission" date="2019-08" db="EMBL/GenBank/DDBJ databases">
        <authorList>
            <person name="Kucharzyk K."/>
            <person name="Murdoch R.W."/>
            <person name="Higgins S."/>
            <person name="Loffler F."/>
        </authorList>
    </citation>
    <scope>NUCLEOTIDE SEQUENCE</scope>
</reference>